<organism evidence="9 10">
    <name type="scientific">Acidiplasma aeolicum</name>
    <dbReference type="NCBI Taxonomy" id="507754"/>
    <lineage>
        <taxon>Archaea</taxon>
        <taxon>Methanobacteriati</taxon>
        <taxon>Thermoplasmatota</taxon>
        <taxon>Thermoplasmata</taxon>
        <taxon>Thermoplasmatales</taxon>
        <taxon>Ferroplasmaceae</taxon>
        <taxon>Acidiplasma</taxon>
    </lineage>
</organism>
<dbReference type="Pfam" id="PF08240">
    <property type="entry name" value="ADH_N"/>
    <property type="match status" value="1"/>
</dbReference>
<dbReference type="InterPro" id="IPR002328">
    <property type="entry name" value="ADH_Zn_CS"/>
</dbReference>
<dbReference type="GO" id="GO:0016616">
    <property type="term" value="F:oxidoreductase activity, acting on the CH-OH group of donors, NAD or NADP as acceptor"/>
    <property type="evidence" value="ECO:0007669"/>
    <property type="project" value="UniProtKB-ARBA"/>
</dbReference>
<evidence type="ECO:0000259" key="8">
    <source>
        <dbReference type="Pfam" id="PF08240"/>
    </source>
</evidence>
<dbReference type="PROSITE" id="PS00059">
    <property type="entry name" value="ADH_ZINC"/>
    <property type="match status" value="1"/>
</dbReference>
<feature type="domain" description="Alcohol dehydrogenase-like N-terminal" evidence="8">
    <location>
        <begin position="42"/>
        <end position="149"/>
    </location>
</feature>
<evidence type="ECO:0000259" key="7">
    <source>
        <dbReference type="Pfam" id="PF00107"/>
    </source>
</evidence>
<evidence type="ECO:0000256" key="5">
    <source>
        <dbReference type="ARBA" id="ARBA00023002"/>
    </source>
</evidence>
<dbReference type="Gene3D" id="3.40.50.720">
    <property type="entry name" value="NAD(P)-binding Rossmann-like Domain"/>
    <property type="match status" value="1"/>
</dbReference>
<dbReference type="OrthoDB" id="75495at2157"/>
<dbReference type="RefSeq" id="WP_055032307.1">
    <property type="nucleotide sequence ID" value="NZ_LKBG01000035.1"/>
</dbReference>
<evidence type="ECO:0000256" key="3">
    <source>
        <dbReference type="ARBA" id="ARBA00022723"/>
    </source>
</evidence>
<evidence type="ECO:0000313" key="9">
    <source>
        <dbReference type="EMBL" id="KQB36232.1"/>
    </source>
</evidence>
<comment type="caution">
    <text evidence="9">The sequence shown here is derived from an EMBL/GenBank/DDBJ whole genome shotgun (WGS) entry which is preliminary data.</text>
</comment>
<comment type="similarity">
    <text evidence="2 6">Belongs to the zinc-containing alcohol dehydrogenase family.</text>
</comment>
<dbReference type="AlphaFoldDB" id="A0A0Q0XLJ1"/>
<evidence type="ECO:0000256" key="6">
    <source>
        <dbReference type="RuleBase" id="RU361277"/>
    </source>
</evidence>
<dbReference type="Pfam" id="PF00107">
    <property type="entry name" value="ADH_zinc_N"/>
    <property type="match status" value="1"/>
</dbReference>
<dbReference type="InterPro" id="IPR036291">
    <property type="entry name" value="NAD(P)-bd_dom_sf"/>
</dbReference>
<evidence type="ECO:0000313" key="10">
    <source>
        <dbReference type="Proteomes" id="UP000050320"/>
    </source>
</evidence>
<keyword evidence="4 6" id="KW-0862">Zinc</keyword>
<keyword evidence="3 6" id="KW-0479">Metal-binding</keyword>
<evidence type="ECO:0000256" key="4">
    <source>
        <dbReference type="ARBA" id="ARBA00022833"/>
    </source>
</evidence>
<dbReference type="GO" id="GO:0043168">
    <property type="term" value="F:anion binding"/>
    <property type="evidence" value="ECO:0007669"/>
    <property type="project" value="UniProtKB-ARBA"/>
</dbReference>
<dbReference type="PANTHER" id="PTHR43161">
    <property type="entry name" value="SORBITOL DEHYDROGENASE"/>
    <property type="match status" value="1"/>
</dbReference>
<evidence type="ECO:0008006" key="11">
    <source>
        <dbReference type="Google" id="ProtNLM"/>
    </source>
</evidence>
<feature type="non-terminal residue" evidence="9">
    <location>
        <position position="1"/>
    </location>
</feature>
<dbReference type="InterPro" id="IPR013154">
    <property type="entry name" value="ADH-like_N"/>
</dbReference>
<dbReference type="GO" id="GO:0030554">
    <property type="term" value="F:adenyl nucleotide binding"/>
    <property type="evidence" value="ECO:0007669"/>
    <property type="project" value="UniProtKB-ARBA"/>
</dbReference>
<dbReference type="InterPro" id="IPR013149">
    <property type="entry name" value="ADH-like_C"/>
</dbReference>
<sequence length="338" mass="37353">KEYKPRMKLNDKKIKYIMRAAILESQKNLKIRDIKNPDYVPDGYVKIRVKSVGICGSDVHYYSSGRIGDFILKSPMILGHETGGIAESDGDNIKRGDVVAIEPGIPCGKCIYCRSGRYNLCSDIKFFATPPVDGSMREYIVHPEGFVYNAKGLSTSEASLAEPMSVGVYAVRKSLIGPGDSVLITGSGSVGILTAFVAESSGASVTLSDVDPKKMDYASKCGFNAYLNDKIRDKFDAVFECSGFASEFALEHVKRGGDIFLIGMGNEDGLNNLKITSNEITVHGIFRYRNTFETAISIIKKYRERMKPLTEKHIGLEQLPDYLENGEYAKYIKTIVDL</sequence>
<keyword evidence="10" id="KW-1185">Reference proteome</keyword>
<reference evidence="9 10" key="1">
    <citation type="submission" date="2015-09" db="EMBL/GenBank/DDBJ databases">
        <title>Heavy metals and arsenic resistance mechanisms in polyextremophilic archaea of the family Ferroplasmaceae.</title>
        <authorList>
            <person name="Bulaev A.G."/>
            <person name="Kanygina A.V."/>
        </authorList>
    </citation>
    <scope>NUCLEOTIDE SEQUENCE [LARGE SCALE GENOMIC DNA]</scope>
    <source>
        <strain evidence="9 10">VT</strain>
    </source>
</reference>
<dbReference type="GO" id="GO:0008270">
    <property type="term" value="F:zinc ion binding"/>
    <property type="evidence" value="ECO:0007669"/>
    <property type="project" value="InterPro"/>
</dbReference>
<evidence type="ECO:0000256" key="2">
    <source>
        <dbReference type="ARBA" id="ARBA00008072"/>
    </source>
</evidence>
<feature type="domain" description="Alcohol dehydrogenase-like C-terminal" evidence="7">
    <location>
        <begin position="190"/>
        <end position="300"/>
    </location>
</feature>
<evidence type="ECO:0000256" key="1">
    <source>
        <dbReference type="ARBA" id="ARBA00001947"/>
    </source>
</evidence>
<dbReference type="Proteomes" id="UP000050320">
    <property type="component" value="Unassembled WGS sequence"/>
</dbReference>
<dbReference type="GO" id="GO:0044281">
    <property type="term" value="P:small molecule metabolic process"/>
    <property type="evidence" value="ECO:0007669"/>
    <property type="project" value="UniProtKB-ARBA"/>
</dbReference>
<dbReference type="SUPFAM" id="SSF50129">
    <property type="entry name" value="GroES-like"/>
    <property type="match status" value="1"/>
</dbReference>
<proteinExistence type="inferred from homology"/>
<dbReference type="InterPro" id="IPR011032">
    <property type="entry name" value="GroES-like_sf"/>
</dbReference>
<accession>A0A0Q0XLJ1</accession>
<dbReference type="SUPFAM" id="SSF51735">
    <property type="entry name" value="NAD(P)-binding Rossmann-fold domains"/>
    <property type="match status" value="1"/>
</dbReference>
<dbReference type="EMBL" id="LKBG01000035">
    <property type="protein sequence ID" value="KQB36232.1"/>
    <property type="molecule type" value="Genomic_DNA"/>
</dbReference>
<protein>
    <recommendedName>
        <fullName evidence="11">Alcohol dehydrogenase</fullName>
    </recommendedName>
</protein>
<keyword evidence="5" id="KW-0560">Oxidoreductase</keyword>
<dbReference type="Gene3D" id="3.90.180.10">
    <property type="entry name" value="Medium-chain alcohol dehydrogenases, catalytic domain"/>
    <property type="match status" value="1"/>
</dbReference>
<comment type="cofactor">
    <cofactor evidence="1 6">
        <name>Zn(2+)</name>
        <dbReference type="ChEBI" id="CHEBI:29105"/>
    </cofactor>
</comment>
<dbReference type="PANTHER" id="PTHR43161:SF9">
    <property type="entry name" value="SORBITOL DEHYDROGENASE"/>
    <property type="match status" value="1"/>
</dbReference>
<name>A0A0Q0XLJ1_9ARCH</name>
<gene>
    <name evidence="9" type="ORF">AOG54_07730</name>
</gene>